<evidence type="ECO:0000256" key="1">
    <source>
        <dbReference type="ARBA" id="ARBA00005791"/>
    </source>
</evidence>
<dbReference type="PANTHER" id="PTHR13887:SF56">
    <property type="entry name" value="THIOREDOXIN-LIKE REDUCTASE RV2466C"/>
    <property type="match status" value="1"/>
</dbReference>
<dbReference type="EMBL" id="LAJY01000100">
    <property type="protein sequence ID" value="KJV10408.1"/>
    <property type="molecule type" value="Genomic_DNA"/>
</dbReference>
<dbReference type="SUPFAM" id="SSF52833">
    <property type="entry name" value="Thioredoxin-like"/>
    <property type="match status" value="1"/>
</dbReference>
<reference evidence="4 5" key="1">
    <citation type="submission" date="2015-03" db="EMBL/GenBank/DDBJ databases">
        <title>Draft genome sequence of Elstera litoralis.</title>
        <authorList>
            <person name="Rahalkar M.C."/>
            <person name="Dhakephalkar P.K."/>
            <person name="Pore S.D."/>
            <person name="Arora P."/>
            <person name="Kapse N.G."/>
            <person name="Pandit P.S."/>
        </authorList>
    </citation>
    <scope>NUCLEOTIDE SEQUENCE [LARGE SCALE GENOMIC DNA]</scope>
    <source>
        <strain evidence="4 5">Dia-1</strain>
    </source>
</reference>
<evidence type="ECO:0000259" key="3">
    <source>
        <dbReference type="Pfam" id="PF13462"/>
    </source>
</evidence>
<dbReference type="InterPro" id="IPR006311">
    <property type="entry name" value="TAT_signal"/>
</dbReference>
<dbReference type="Pfam" id="PF13462">
    <property type="entry name" value="Thioredoxin_4"/>
    <property type="match status" value="1"/>
</dbReference>
<dbReference type="PROSITE" id="PS51318">
    <property type="entry name" value="TAT"/>
    <property type="match status" value="1"/>
</dbReference>
<dbReference type="InterPro" id="IPR036249">
    <property type="entry name" value="Thioredoxin-like_sf"/>
</dbReference>
<proteinExistence type="inferred from homology"/>
<gene>
    <name evidence="4" type="ORF">VZ95_05145</name>
</gene>
<evidence type="ECO:0000256" key="2">
    <source>
        <dbReference type="SAM" id="MobiDB-lite"/>
    </source>
</evidence>
<dbReference type="AlphaFoldDB" id="A0A0F3IV23"/>
<name>A0A0F3IV23_9PROT</name>
<dbReference type="Gene3D" id="3.40.30.10">
    <property type="entry name" value="Glutaredoxin"/>
    <property type="match status" value="1"/>
</dbReference>
<dbReference type="PANTHER" id="PTHR13887">
    <property type="entry name" value="GLUTATHIONE S-TRANSFERASE KAPPA"/>
    <property type="match status" value="1"/>
</dbReference>
<dbReference type="InterPro" id="IPR012336">
    <property type="entry name" value="Thioredoxin-like_fold"/>
</dbReference>
<dbReference type="Proteomes" id="UP000033774">
    <property type="component" value="Unassembled WGS sequence"/>
</dbReference>
<dbReference type="RefSeq" id="WP_045774924.1">
    <property type="nucleotide sequence ID" value="NZ_LAJY01000100.1"/>
</dbReference>
<organism evidence="4 5">
    <name type="scientific">Elstera litoralis</name>
    <dbReference type="NCBI Taxonomy" id="552518"/>
    <lineage>
        <taxon>Bacteria</taxon>
        <taxon>Pseudomonadati</taxon>
        <taxon>Pseudomonadota</taxon>
        <taxon>Alphaproteobacteria</taxon>
        <taxon>Rhodospirillales</taxon>
        <taxon>Rhodospirillaceae</taxon>
        <taxon>Elstera</taxon>
    </lineage>
</organism>
<protein>
    <recommendedName>
        <fullName evidence="3">Thioredoxin-like fold domain-containing protein</fullName>
    </recommendedName>
</protein>
<comment type="caution">
    <text evidence="4">The sequence shown here is derived from an EMBL/GenBank/DDBJ whole genome shotgun (WGS) entry which is preliminary data.</text>
</comment>
<evidence type="ECO:0000313" key="4">
    <source>
        <dbReference type="EMBL" id="KJV10408.1"/>
    </source>
</evidence>
<feature type="region of interest" description="Disordered" evidence="2">
    <location>
        <begin position="33"/>
        <end position="52"/>
    </location>
</feature>
<dbReference type="OrthoDB" id="8478320at2"/>
<comment type="similarity">
    <text evidence="1">Belongs to the thioredoxin family. DsbA subfamily.</text>
</comment>
<feature type="domain" description="Thioredoxin-like fold" evidence="3">
    <location>
        <begin position="66"/>
        <end position="229"/>
    </location>
</feature>
<dbReference type="PATRIC" id="fig|552518.3.peg.37"/>
<keyword evidence="5" id="KW-1185">Reference proteome</keyword>
<sequence length="232" mass="24507">MLSRRLFLPLAATAVVGGGALLYTRPWEKPASAPATPASANTAPPPKAAATAPASSVNPLLLARDGDRILGKADAPITIVEYASFTCLHCATFANKVLPQIKKDWVETGKAKLIYRDFPLDRLAYEASLLSRAVAGDRYYAFVEILFSQQEKWVTAKDPRAALGQLAKLAGLGSAEIEAAFDNKAVGDAILAQRLEASEKLSVDSTPTLFINGVKVADHGTVDAFAKALAAA</sequence>
<accession>A0A0F3IV23</accession>
<evidence type="ECO:0000313" key="5">
    <source>
        <dbReference type="Proteomes" id="UP000033774"/>
    </source>
</evidence>